<evidence type="ECO:0000313" key="4">
    <source>
        <dbReference type="EMBL" id="QIU80045.1"/>
    </source>
</evidence>
<dbReference type="Pfam" id="PF07916">
    <property type="entry name" value="TraG_N"/>
    <property type="match status" value="1"/>
</dbReference>
<organism evidence="4">
    <name type="scientific">Pseudomonas aeruginosa</name>
    <dbReference type="NCBI Taxonomy" id="287"/>
    <lineage>
        <taxon>Bacteria</taxon>
        <taxon>Pseudomonadati</taxon>
        <taxon>Pseudomonadota</taxon>
        <taxon>Gammaproteobacteria</taxon>
        <taxon>Pseudomonadales</taxon>
        <taxon>Pseudomonadaceae</taxon>
        <taxon>Pseudomonas</taxon>
    </lineage>
</organism>
<feature type="region of interest" description="Disordered" evidence="1">
    <location>
        <begin position="78"/>
        <end position="108"/>
    </location>
</feature>
<keyword evidence="2" id="KW-1133">Transmembrane helix</keyword>
<feature type="compositionally biased region" description="Polar residues" evidence="1">
    <location>
        <begin position="15"/>
        <end position="32"/>
    </location>
</feature>
<keyword evidence="2" id="KW-0472">Membrane</keyword>
<feature type="region of interest" description="Disordered" evidence="1">
    <location>
        <begin position="1"/>
        <end position="32"/>
    </location>
</feature>
<feature type="transmembrane region" description="Helical" evidence="2">
    <location>
        <begin position="552"/>
        <end position="575"/>
    </location>
</feature>
<accession>A0A6H0JMG5</accession>
<dbReference type="InterPro" id="IPR012931">
    <property type="entry name" value="TraG_N_Proteobacteria"/>
</dbReference>
<keyword evidence="2" id="KW-0812">Transmembrane</keyword>
<evidence type="ECO:0000256" key="2">
    <source>
        <dbReference type="SAM" id="Phobius"/>
    </source>
</evidence>
<dbReference type="AlphaFoldDB" id="A0A6H0JMG5"/>
<name>A0A6H0JMG5_PSEAI</name>
<dbReference type="EMBL" id="MT074671">
    <property type="protein sequence ID" value="QIU80045.1"/>
    <property type="molecule type" value="Genomic_DNA"/>
</dbReference>
<feature type="transmembrane region" description="Helical" evidence="2">
    <location>
        <begin position="637"/>
        <end position="662"/>
    </location>
</feature>
<feature type="compositionally biased region" description="Pro residues" evidence="1">
    <location>
        <begin position="1"/>
        <end position="11"/>
    </location>
</feature>
<reference evidence="4" key="1">
    <citation type="submission" date="2020-02" db="EMBL/GenBank/DDBJ databases">
        <title>PAGI-encoded CrpP-like fluoroquinolone-modifying enzymes among Pseudomonas aeruginosa clinical isolates in Europe.</title>
        <authorList>
            <person name="Ortiz de la Rosa J.M."/>
            <person name="Nordmann P."/>
            <person name="Poirel L."/>
        </authorList>
    </citation>
    <scope>NUCLEOTIDE SEQUENCE</scope>
    <source>
        <strain evidence="4">PAGI-104</strain>
    </source>
</reference>
<proteinExistence type="predicted"/>
<feature type="domain" description="TraG N-terminal Proteobacteria" evidence="3">
    <location>
        <begin position="200"/>
        <end position="677"/>
    </location>
</feature>
<evidence type="ECO:0000259" key="3">
    <source>
        <dbReference type="Pfam" id="PF07916"/>
    </source>
</evidence>
<feature type="transmembrane region" description="Helical" evidence="2">
    <location>
        <begin position="261"/>
        <end position="280"/>
    </location>
</feature>
<evidence type="ECO:0000256" key="1">
    <source>
        <dbReference type="SAM" id="MobiDB-lite"/>
    </source>
</evidence>
<sequence length="698" mass="75626">MSPPTAWPPKPSISRPASCSRKSPTSRPNWNSVASWPAIRLCASSSAGNSAPQAPVAYSSRRPMLIASIACRPPLPPAASREAGCDDRAPLHQKAPRPTAGRSADGHRLGSARYAAQPLRPEPLRWHPGPGGLAAKQLLEFVRLAGAAVLRPGHRLVPAQAAHSADRDTGAVAGPAHRIQQSLLPYGRRSMTFMTNDYLEYYLTLLGWIINNGIWNMISDTGLFAVPFVAIVMREWLKVRGEGADEGNKGVLSLARIETHIYVGYIVVALAGIPVVNVSFDTIEFDQTRAQQCQYNLPAPADTGWSSSFSSLAGKSAQMPLWWAMMHALSKGFTAGAVAAIPCGTDLRQMRMEVDNTRVNNPLLAQEIADFSRDCYGPSRARLFMRQPDLGSVAEDNKALEDLNWIGSRFLLNTPGYYDTDYSKSPRQSWPYNATRDAGLPQVGGGGGYPTCKQWWADSGIGLRDRIKGQVDPDLMTSFLKWAKWLDQDEVTEAVIRQVISPSSQVKGNVYTDYGGQVGGTVWNGLARAGGTLGVAMGSLAYFPAMDMVRQALPMVMSFLKMAMVICIPMVLVIGTYQLKVAMTMTVVFFAMMFVDFWLQLARYIDSTILDAFYGSGSPHLSFDPVMGLNTATQDAILNFVMGAMFLILPALWITAIGWAGVHASGIVDGLTKGTDGVQKAGSRGGQIAEQSVKSLNS</sequence>
<protein>
    <submittedName>
        <fullName evidence="4">TraG</fullName>
    </submittedName>
</protein>
<feature type="transmembrane region" description="Helical" evidence="2">
    <location>
        <begin position="581"/>
        <end position="599"/>
    </location>
</feature>